<dbReference type="InterPro" id="IPR001584">
    <property type="entry name" value="Integrase_cat-core"/>
</dbReference>
<reference evidence="3 4" key="1">
    <citation type="submission" date="2016-11" db="EMBL/GenBank/DDBJ databases">
        <title>Description of two novel members of the family Erysipelotrichaceae: Ileibacterium lipovorans gen. nov., sp. nov. and Dubosiella newyorkensis, gen. nov., sp. nov.</title>
        <authorList>
            <person name="Cox L.M."/>
            <person name="Sohn J."/>
            <person name="Tyrrell K.L."/>
            <person name="Citron D.M."/>
            <person name="Lawson P.A."/>
            <person name="Patel N.B."/>
            <person name="Iizumi T."/>
            <person name="Perez-Perez G.I."/>
            <person name="Goldstein E.J."/>
            <person name="Blaser M.J."/>
        </authorList>
    </citation>
    <scope>NUCLEOTIDE SEQUENCE [LARGE SCALE GENOMIC DNA]</scope>
    <source>
        <strain evidence="3 4">NYU-BL-A4</strain>
    </source>
</reference>
<dbReference type="InterPro" id="IPR012337">
    <property type="entry name" value="RNaseH-like_sf"/>
</dbReference>
<evidence type="ECO:0000313" key="4">
    <source>
        <dbReference type="Proteomes" id="UP000186705"/>
    </source>
</evidence>
<dbReference type="GO" id="GO:0015074">
    <property type="term" value="P:DNA integration"/>
    <property type="evidence" value="ECO:0007669"/>
    <property type="project" value="InterPro"/>
</dbReference>
<dbReference type="PANTHER" id="PTHR35004:SF6">
    <property type="entry name" value="TRANSPOSASE"/>
    <property type="match status" value="1"/>
</dbReference>
<organism evidence="3 4">
    <name type="scientific">Dubosiella newyorkensis</name>
    <dbReference type="NCBI Taxonomy" id="1862672"/>
    <lineage>
        <taxon>Bacteria</taxon>
        <taxon>Bacillati</taxon>
        <taxon>Bacillota</taxon>
        <taxon>Erysipelotrichia</taxon>
        <taxon>Erysipelotrichales</taxon>
        <taxon>Erysipelotrichaceae</taxon>
        <taxon>Dubosiella</taxon>
    </lineage>
</organism>
<evidence type="ECO:0000256" key="1">
    <source>
        <dbReference type="ARBA" id="ARBA00009277"/>
    </source>
</evidence>
<keyword evidence="4" id="KW-1185">Reference proteome</keyword>
<dbReference type="Proteomes" id="UP000186705">
    <property type="component" value="Unassembled WGS sequence"/>
</dbReference>
<feature type="non-terminal residue" evidence="3">
    <location>
        <position position="1"/>
    </location>
</feature>
<protein>
    <submittedName>
        <fullName evidence="3">Transposase</fullName>
    </submittedName>
</protein>
<dbReference type="PROSITE" id="PS50994">
    <property type="entry name" value="INTEGRASE"/>
    <property type="match status" value="1"/>
</dbReference>
<feature type="domain" description="Integrase catalytic" evidence="2">
    <location>
        <begin position="1"/>
        <end position="166"/>
    </location>
</feature>
<dbReference type="RefSeq" id="WP_143356826.1">
    <property type="nucleotide sequence ID" value="NZ_MPKA01000112.1"/>
</dbReference>
<dbReference type="PANTHER" id="PTHR35004">
    <property type="entry name" value="TRANSPOSASE RV3428C-RELATED"/>
    <property type="match status" value="1"/>
</dbReference>
<dbReference type="OrthoDB" id="3193769at2"/>
<proteinExistence type="inferred from homology"/>
<dbReference type="InterPro" id="IPR036397">
    <property type="entry name" value="RNaseH_sf"/>
</dbReference>
<comment type="similarity">
    <text evidence="1">Belongs to the transposase IS21/IS408/IS1162 family.</text>
</comment>
<name>A0A1U7NK72_9FIRM</name>
<dbReference type="Pfam" id="PF22483">
    <property type="entry name" value="Mu-transpos_C_2"/>
    <property type="match status" value="1"/>
</dbReference>
<evidence type="ECO:0000313" key="3">
    <source>
        <dbReference type="EMBL" id="OLU44406.1"/>
    </source>
</evidence>
<gene>
    <name evidence="3" type="ORF">BO225_10560</name>
</gene>
<dbReference type="AlphaFoldDB" id="A0A1U7NK72"/>
<dbReference type="Pfam" id="PF00665">
    <property type="entry name" value="rve"/>
    <property type="match status" value="1"/>
</dbReference>
<dbReference type="STRING" id="1862672.BO225_10560"/>
<dbReference type="EMBL" id="MPKA01000112">
    <property type="protein sequence ID" value="OLU44406.1"/>
    <property type="molecule type" value="Genomic_DNA"/>
</dbReference>
<evidence type="ECO:0000259" key="2">
    <source>
        <dbReference type="PROSITE" id="PS50994"/>
    </source>
</evidence>
<accession>A0A1U7NK72</accession>
<dbReference type="SUPFAM" id="SSF53098">
    <property type="entry name" value="Ribonuclease H-like"/>
    <property type="match status" value="1"/>
</dbReference>
<dbReference type="Gene3D" id="3.30.420.10">
    <property type="entry name" value="Ribonuclease H-like superfamily/Ribonuclease H"/>
    <property type="match status" value="1"/>
</dbReference>
<dbReference type="GO" id="GO:0003676">
    <property type="term" value="F:nucleic acid binding"/>
    <property type="evidence" value="ECO:0007669"/>
    <property type="project" value="InterPro"/>
</dbReference>
<sequence length="259" mass="29840">LDWKEDMNFKLKNGETIHINVFSLVYSYSRFKVFYLSLSRKRDVLLHLLDQAFETAGGVPKALKTDNMKTVMDEPRTARSKGKVNARFEQFAKDYGFETKPCTAGHPWSKGKVENPMKALDELFAYNGKLDLYGLCLILKEINERLNASVHTTTGKIPILHMEKEKDFLQALPDAQVRNLYRIPTLSVKVDPQSMISYKGNKYSVDPRHLGKKLDLQAYEGYLYLYDNTELAAVHAIADKKWNYQEEHYTALTVYALKD</sequence>
<dbReference type="GeneID" id="78276379"/>
<comment type="caution">
    <text evidence="3">The sequence shown here is derived from an EMBL/GenBank/DDBJ whole genome shotgun (WGS) entry which is preliminary data.</text>
</comment>
<dbReference type="InterPro" id="IPR054353">
    <property type="entry name" value="IstA-like_C"/>
</dbReference>
<feature type="non-terminal residue" evidence="3">
    <location>
        <position position="259"/>
    </location>
</feature>